<name>A0ACD3BGE8_9AGAR</name>
<evidence type="ECO:0000313" key="2">
    <source>
        <dbReference type="Proteomes" id="UP000308600"/>
    </source>
</evidence>
<proteinExistence type="predicted"/>
<organism evidence="1 2">
    <name type="scientific">Pluteus cervinus</name>
    <dbReference type="NCBI Taxonomy" id="181527"/>
    <lineage>
        <taxon>Eukaryota</taxon>
        <taxon>Fungi</taxon>
        <taxon>Dikarya</taxon>
        <taxon>Basidiomycota</taxon>
        <taxon>Agaricomycotina</taxon>
        <taxon>Agaricomycetes</taxon>
        <taxon>Agaricomycetidae</taxon>
        <taxon>Agaricales</taxon>
        <taxon>Pluteineae</taxon>
        <taxon>Pluteaceae</taxon>
        <taxon>Pluteus</taxon>
    </lineage>
</organism>
<sequence>MSFSESRRSKEAPMDFQWTNRPSTKPVWAAPQEEPSTPRKRPHNDLAAVTPTALDVPRTPTFGGNNNVPFLFQPPQIPQTPTPHTWAPPPGFSAAKIFPRTPEELHDVDMNDASPPKPEANLEGGRAIATGGLRRVYKGRTTRSRSVVHDDEDSSEDESAGLGPLTQNTSNHYTLNMPSLPAPQTDLPLVLLGYLQFFFNLSLVLVFLYLILQFILTIQRDVEQRISEYSMDIVQEIAMCASQYKNNLCATNVIPAMARQCSDWEVCMNRDPTKMGRAKVGAEMIAEVVNSFVEPISWKTLGFSLTSLSFLTIFINGLLSLYRTRSHSIPAAAPIQPPPVFPVAPATPYHPPQSHHFGGYLSPAPTPSWGRTRMQSEDPQTPTRRRRIEGGAVKIK</sequence>
<keyword evidence="2" id="KW-1185">Reference proteome</keyword>
<gene>
    <name evidence="1" type="ORF">BDN72DRAFT_782954</name>
</gene>
<reference evidence="1 2" key="1">
    <citation type="journal article" date="2019" name="Nat. Ecol. Evol.">
        <title>Megaphylogeny resolves global patterns of mushroom evolution.</title>
        <authorList>
            <person name="Varga T."/>
            <person name="Krizsan K."/>
            <person name="Foldi C."/>
            <person name="Dima B."/>
            <person name="Sanchez-Garcia M."/>
            <person name="Sanchez-Ramirez S."/>
            <person name="Szollosi G.J."/>
            <person name="Szarkandi J.G."/>
            <person name="Papp V."/>
            <person name="Albert L."/>
            <person name="Andreopoulos W."/>
            <person name="Angelini C."/>
            <person name="Antonin V."/>
            <person name="Barry K.W."/>
            <person name="Bougher N.L."/>
            <person name="Buchanan P."/>
            <person name="Buyck B."/>
            <person name="Bense V."/>
            <person name="Catcheside P."/>
            <person name="Chovatia M."/>
            <person name="Cooper J."/>
            <person name="Damon W."/>
            <person name="Desjardin D."/>
            <person name="Finy P."/>
            <person name="Geml J."/>
            <person name="Haridas S."/>
            <person name="Hughes K."/>
            <person name="Justo A."/>
            <person name="Karasinski D."/>
            <person name="Kautmanova I."/>
            <person name="Kiss B."/>
            <person name="Kocsube S."/>
            <person name="Kotiranta H."/>
            <person name="LaButti K.M."/>
            <person name="Lechner B.E."/>
            <person name="Liimatainen K."/>
            <person name="Lipzen A."/>
            <person name="Lukacs Z."/>
            <person name="Mihaltcheva S."/>
            <person name="Morgado L.N."/>
            <person name="Niskanen T."/>
            <person name="Noordeloos M.E."/>
            <person name="Ohm R.A."/>
            <person name="Ortiz-Santana B."/>
            <person name="Ovrebo C."/>
            <person name="Racz N."/>
            <person name="Riley R."/>
            <person name="Savchenko A."/>
            <person name="Shiryaev A."/>
            <person name="Soop K."/>
            <person name="Spirin V."/>
            <person name="Szebenyi C."/>
            <person name="Tomsovsky M."/>
            <person name="Tulloss R.E."/>
            <person name="Uehling J."/>
            <person name="Grigoriev I.V."/>
            <person name="Vagvolgyi C."/>
            <person name="Papp T."/>
            <person name="Martin F.M."/>
            <person name="Miettinen O."/>
            <person name="Hibbett D.S."/>
            <person name="Nagy L.G."/>
        </authorList>
    </citation>
    <scope>NUCLEOTIDE SEQUENCE [LARGE SCALE GENOMIC DNA]</scope>
    <source>
        <strain evidence="1 2">NL-1719</strain>
    </source>
</reference>
<accession>A0ACD3BGE8</accession>
<evidence type="ECO:0000313" key="1">
    <source>
        <dbReference type="EMBL" id="TFK76637.1"/>
    </source>
</evidence>
<dbReference type="EMBL" id="ML208259">
    <property type="protein sequence ID" value="TFK76637.1"/>
    <property type="molecule type" value="Genomic_DNA"/>
</dbReference>
<dbReference type="Proteomes" id="UP000308600">
    <property type="component" value="Unassembled WGS sequence"/>
</dbReference>
<feature type="non-terminal residue" evidence="1">
    <location>
        <position position="396"/>
    </location>
</feature>
<protein>
    <submittedName>
        <fullName evidence="1">Uncharacterized protein</fullName>
    </submittedName>
</protein>